<dbReference type="AlphaFoldDB" id="A0A151SAI0"/>
<dbReference type="PANTHER" id="PTHR31065">
    <property type="entry name" value="PLATZ TRANSCRIPTION FACTOR FAMILY PROTEIN"/>
    <property type="match status" value="1"/>
</dbReference>
<evidence type="ECO:0000313" key="1">
    <source>
        <dbReference type="EMBL" id="KYP51814.1"/>
    </source>
</evidence>
<dbReference type="Pfam" id="PF04640">
    <property type="entry name" value="PLATZ"/>
    <property type="match status" value="1"/>
</dbReference>
<proteinExistence type="predicted"/>
<evidence type="ECO:0000313" key="2">
    <source>
        <dbReference type="Proteomes" id="UP000075243"/>
    </source>
</evidence>
<dbReference type="Proteomes" id="UP000075243">
    <property type="component" value="Unassembled WGS sequence"/>
</dbReference>
<dbReference type="STRING" id="3821.A0A151SAI0"/>
<accession>A0A151SAI0</accession>
<gene>
    <name evidence="1" type="ORF">KK1_026335</name>
</gene>
<keyword evidence="2" id="KW-1185">Reference proteome</keyword>
<sequence>MFCFNCCDKAMCIHCIQSSHKDHKYIQIRRSSYHNAVKVFDIENDLDITGIQTYVINSFNVVFLNKRDLENPKSRRAGKSCKHSSQCETCRRNISDSYQFCSLGCKVGATSLIYI</sequence>
<dbReference type="Gramene" id="C.cajan_25578.t">
    <property type="protein sequence ID" value="C.cajan_25578.t"/>
    <property type="gene ID" value="C.cajan_25578"/>
</dbReference>
<evidence type="ECO:0008006" key="3">
    <source>
        <dbReference type="Google" id="ProtNLM"/>
    </source>
</evidence>
<organism evidence="1 2">
    <name type="scientific">Cajanus cajan</name>
    <name type="common">Pigeon pea</name>
    <name type="synonym">Cajanus indicus</name>
    <dbReference type="NCBI Taxonomy" id="3821"/>
    <lineage>
        <taxon>Eukaryota</taxon>
        <taxon>Viridiplantae</taxon>
        <taxon>Streptophyta</taxon>
        <taxon>Embryophyta</taxon>
        <taxon>Tracheophyta</taxon>
        <taxon>Spermatophyta</taxon>
        <taxon>Magnoliopsida</taxon>
        <taxon>eudicotyledons</taxon>
        <taxon>Gunneridae</taxon>
        <taxon>Pentapetalae</taxon>
        <taxon>rosids</taxon>
        <taxon>fabids</taxon>
        <taxon>Fabales</taxon>
        <taxon>Fabaceae</taxon>
        <taxon>Papilionoideae</taxon>
        <taxon>50 kb inversion clade</taxon>
        <taxon>NPAAA clade</taxon>
        <taxon>indigoferoid/millettioid clade</taxon>
        <taxon>Phaseoleae</taxon>
        <taxon>Cajanus</taxon>
    </lineage>
</organism>
<reference evidence="1" key="1">
    <citation type="journal article" date="2012" name="Nat. Biotechnol.">
        <title>Draft genome sequence of pigeonpea (Cajanus cajan), an orphan legume crop of resource-poor farmers.</title>
        <authorList>
            <person name="Varshney R.K."/>
            <person name="Chen W."/>
            <person name="Li Y."/>
            <person name="Bharti A.K."/>
            <person name="Saxena R.K."/>
            <person name="Schlueter J.A."/>
            <person name="Donoghue M.T."/>
            <person name="Azam S."/>
            <person name="Fan G."/>
            <person name="Whaley A.M."/>
            <person name="Farmer A.D."/>
            <person name="Sheridan J."/>
            <person name="Iwata A."/>
            <person name="Tuteja R."/>
            <person name="Penmetsa R.V."/>
            <person name="Wu W."/>
            <person name="Upadhyaya H.D."/>
            <person name="Yang S.P."/>
            <person name="Shah T."/>
            <person name="Saxena K.B."/>
            <person name="Michael T."/>
            <person name="McCombie W.R."/>
            <person name="Yang B."/>
            <person name="Zhang G."/>
            <person name="Yang H."/>
            <person name="Wang J."/>
            <person name="Spillane C."/>
            <person name="Cook D.R."/>
            <person name="May G.D."/>
            <person name="Xu X."/>
            <person name="Jackson S.A."/>
        </authorList>
    </citation>
    <scope>NUCLEOTIDE SEQUENCE [LARGE SCALE GENOMIC DNA]</scope>
</reference>
<protein>
    <recommendedName>
        <fullName evidence="3">B box-type domain-containing protein</fullName>
    </recommendedName>
</protein>
<dbReference type="PANTHER" id="PTHR31065:SF56">
    <property type="entry name" value="OS11G0428700 PROTEIN"/>
    <property type="match status" value="1"/>
</dbReference>
<name>A0A151SAI0_CAJCA</name>
<dbReference type="EMBL" id="KQ483432">
    <property type="protein sequence ID" value="KYP51814.1"/>
    <property type="molecule type" value="Genomic_DNA"/>
</dbReference>
<dbReference type="InterPro" id="IPR006734">
    <property type="entry name" value="PLATZ"/>
</dbReference>